<gene>
    <name evidence="3" type="ORF">BgAZ_102880</name>
</gene>
<accession>A0AAD8PFM6</accession>
<dbReference type="InterPro" id="IPR050164">
    <property type="entry name" value="Peptidase_C19"/>
</dbReference>
<dbReference type="InterPro" id="IPR001394">
    <property type="entry name" value="Peptidase_C19_UCH"/>
</dbReference>
<comment type="caution">
    <text evidence="3">The sequence shown here is derived from an EMBL/GenBank/DDBJ whole genome shotgun (WGS) entry which is preliminary data.</text>
</comment>
<reference evidence="3" key="1">
    <citation type="submission" date="2023-08" db="EMBL/GenBank/DDBJ databases">
        <title>Draft sequence of the Babesia gibsoni genome.</title>
        <authorList>
            <person name="Yamagishi J.Y."/>
            <person name="Xuan X.X."/>
        </authorList>
    </citation>
    <scope>NUCLEOTIDE SEQUENCE</scope>
    <source>
        <strain evidence="3">Azabu</strain>
    </source>
</reference>
<feature type="region of interest" description="Disordered" evidence="1">
    <location>
        <begin position="738"/>
        <end position="762"/>
    </location>
</feature>
<dbReference type="EMBL" id="JAVEPI010000001">
    <property type="protein sequence ID" value="KAK1444382.1"/>
    <property type="molecule type" value="Genomic_DNA"/>
</dbReference>
<sequence>MANIWKEPPLYISRERKNLFESTGKAHLRQKGNRNQIFHTREREKGLWSTNTPRIYSGNSRTTFNRNVLSQETSRPSDLNPETTPELLGLVKSVSNEIKLVPVEESGYTKQGSSAPNGYLSPVGDNSYYEEPPPHTKVPGPSTLMVESVEERGFSIVLKDDVKYSPSYEEGVDTLAVSDTLESLNEEESNTDGNVSDLTSSPAGNPFHIFRVKQARSTVDVTNSQLSRLKNTILSRTHKFPTLLSWFRSSISVTNAAMMHTILTFLCDIIKSDVSFRADCVRMMEVALVYHADDLVQAFSVEHIIPLFQPEDNDDVGGSFIRLILSYKATFEAPGIDGIGVPICLNSNGEFVYNARSGKLDGNSYEDNRSKKVATYSSLDASTLHNDLDSSKGATENRIPPDRASNITACGKIESMTILKICADRAGVSSAFDIPASRLRDWLCTIWYELPGTRPPHSLIKLCINWIDSKDDPSCSNDAAFAILQAERDAKGEFEGGKLLMLELFSHILQKQGDVSVDLSKIVDMLAEGEENTLYAVLGSIIAYNFKEKDMLDFWCLLCILPWPLNSPNSAICRLMSCTFLVYYKIIHESIDNRNDLTFDSNPMAILETVMRICACRAISPILAKRALLQTILLVELSPLPAIKMSTAPLILSSLCPFFWKCHFIWSNIGGDIDHDNILALRHLYDLLSACVFCTPLADKVSEMVARNVPMFPRVRFSTESQPVDDVYNFIPRYIGPETSGNPSEEATGKSKPECDIKPDKKLDSPRGLKNLGNSCYYNSILQALFHTRLFVHSLLGMKENNETVGTYKKLFVKMLKRGKKALDPGISYKLLPSKWRQTSEQQDVTEVFHYVMESIDRTMGLWKRVFMGMILRRIKCMHCKTLSDNSEVAADFNFPISNLNSIQEIFDDYCKIEPLRGENRYFCSKCNKYRDADMWNVIASPPSHLIVILNRQVWITDSMEGSQKTGANKQLRHVKIDEKLRICQFDYRLYGCILHSGESTTSGHYYFIGRDSELQSNWHMCDDSQVRPVTSSTINDISEDSSNSQVPYVIFYRCEQAPATPQ</sequence>
<feature type="domain" description="USP" evidence="2">
    <location>
        <begin position="767"/>
        <end position="1056"/>
    </location>
</feature>
<dbReference type="AlphaFoldDB" id="A0AAD8PFM6"/>
<dbReference type="Proteomes" id="UP001230268">
    <property type="component" value="Unassembled WGS sequence"/>
</dbReference>
<evidence type="ECO:0000313" key="4">
    <source>
        <dbReference type="Proteomes" id="UP001230268"/>
    </source>
</evidence>
<evidence type="ECO:0000313" key="3">
    <source>
        <dbReference type="EMBL" id="KAK1444382.1"/>
    </source>
</evidence>
<protein>
    <submittedName>
        <fullName evidence="3">Ubiquitin carboxyl-terminal hydrolase domain containing protein</fullName>
    </submittedName>
</protein>
<dbReference type="Pfam" id="PF00443">
    <property type="entry name" value="UCH"/>
    <property type="match status" value="1"/>
</dbReference>
<dbReference type="Gene3D" id="3.90.70.10">
    <property type="entry name" value="Cysteine proteinases"/>
    <property type="match status" value="1"/>
</dbReference>
<evidence type="ECO:0000259" key="2">
    <source>
        <dbReference type="PROSITE" id="PS50235"/>
    </source>
</evidence>
<dbReference type="PANTHER" id="PTHR24006">
    <property type="entry name" value="UBIQUITIN CARBOXYL-TERMINAL HYDROLASE"/>
    <property type="match status" value="1"/>
</dbReference>
<dbReference type="GO" id="GO:0016579">
    <property type="term" value="P:protein deubiquitination"/>
    <property type="evidence" value="ECO:0007669"/>
    <property type="project" value="InterPro"/>
</dbReference>
<proteinExistence type="predicted"/>
<feature type="region of interest" description="Disordered" evidence="1">
    <location>
        <begin position="105"/>
        <end position="140"/>
    </location>
</feature>
<dbReference type="GO" id="GO:0005634">
    <property type="term" value="C:nucleus"/>
    <property type="evidence" value="ECO:0007669"/>
    <property type="project" value="TreeGrafter"/>
</dbReference>
<keyword evidence="3" id="KW-0378">Hydrolase</keyword>
<dbReference type="InterPro" id="IPR028889">
    <property type="entry name" value="USP"/>
</dbReference>
<organism evidence="3 4">
    <name type="scientific">Babesia gibsoni</name>
    <dbReference type="NCBI Taxonomy" id="33632"/>
    <lineage>
        <taxon>Eukaryota</taxon>
        <taxon>Sar</taxon>
        <taxon>Alveolata</taxon>
        <taxon>Apicomplexa</taxon>
        <taxon>Aconoidasida</taxon>
        <taxon>Piroplasmida</taxon>
        <taxon>Babesiidae</taxon>
        <taxon>Babesia</taxon>
    </lineage>
</organism>
<dbReference type="GO" id="GO:0004843">
    <property type="term" value="F:cysteine-type deubiquitinase activity"/>
    <property type="evidence" value="ECO:0007669"/>
    <property type="project" value="InterPro"/>
</dbReference>
<dbReference type="InterPro" id="IPR038765">
    <property type="entry name" value="Papain-like_cys_pep_sf"/>
</dbReference>
<keyword evidence="4" id="KW-1185">Reference proteome</keyword>
<dbReference type="SUPFAM" id="SSF54001">
    <property type="entry name" value="Cysteine proteinases"/>
    <property type="match status" value="1"/>
</dbReference>
<dbReference type="PROSITE" id="PS50235">
    <property type="entry name" value="USP_3"/>
    <property type="match status" value="1"/>
</dbReference>
<feature type="compositionally biased region" description="Basic and acidic residues" evidence="1">
    <location>
        <begin position="747"/>
        <end position="762"/>
    </location>
</feature>
<evidence type="ECO:0000256" key="1">
    <source>
        <dbReference type="SAM" id="MobiDB-lite"/>
    </source>
</evidence>
<name>A0AAD8PFM6_BABGI</name>
<dbReference type="GO" id="GO:0005829">
    <property type="term" value="C:cytosol"/>
    <property type="evidence" value="ECO:0007669"/>
    <property type="project" value="TreeGrafter"/>
</dbReference>